<keyword evidence="2" id="KW-1185">Reference proteome</keyword>
<proteinExistence type="predicted"/>
<accession>A0AAE0S9E5</accession>
<evidence type="ECO:0000313" key="2">
    <source>
        <dbReference type="Proteomes" id="UP001195483"/>
    </source>
</evidence>
<reference evidence="1" key="3">
    <citation type="submission" date="2023-05" db="EMBL/GenBank/DDBJ databases">
        <authorList>
            <person name="Smith C.H."/>
        </authorList>
    </citation>
    <scope>NUCLEOTIDE SEQUENCE</scope>
    <source>
        <strain evidence="1">CHS0354</strain>
        <tissue evidence="1">Mantle</tissue>
    </source>
</reference>
<dbReference type="EMBL" id="JAEAOA010002357">
    <property type="protein sequence ID" value="KAK3587756.1"/>
    <property type="molecule type" value="Genomic_DNA"/>
</dbReference>
<protein>
    <submittedName>
        <fullName evidence="1">Uncharacterized protein</fullName>
    </submittedName>
</protein>
<dbReference type="Proteomes" id="UP001195483">
    <property type="component" value="Unassembled WGS sequence"/>
</dbReference>
<reference evidence="1" key="2">
    <citation type="journal article" date="2021" name="Genome Biol. Evol.">
        <title>Developing a high-quality reference genome for a parasitic bivalve with doubly uniparental inheritance (Bivalvia: Unionida).</title>
        <authorList>
            <person name="Smith C.H."/>
        </authorList>
    </citation>
    <scope>NUCLEOTIDE SEQUENCE</scope>
    <source>
        <strain evidence="1">CHS0354</strain>
        <tissue evidence="1">Mantle</tissue>
    </source>
</reference>
<organism evidence="1 2">
    <name type="scientific">Potamilus streckersoni</name>
    <dbReference type="NCBI Taxonomy" id="2493646"/>
    <lineage>
        <taxon>Eukaryota</taxon>
        <taxon>Metazoa</taxon>
        <taxon>Spiralia</taxon>
        <taxon>Lophotrochozoa</taxon>
        <taxon>Mollusca</taxon>
        <taxon>Bivalvia</taxon>
        <taxon>Autobranchia</taxon>
        <taxon>Heteroconchia</taxon>
        <taxon>Palaeoheterodonta</taxon>
        <taxon>Unionida</taxon>
        <taxon>Unionoidea</taxon>
        <taxon>Unionidae</taxon>
        <taxon>Ambleminae</taxon>
        <taxon>Lampsilini</taxon>
        <taxon>Potamilus</taxon>
    </lineage>
</organism>
<comment type="caution">
    <text evidence="1">The sequence shown here is derived from an EMBL/GenBank/DDBJ whole genome shotgun (WGS) entry which is preliminary data.</text>
</comment>
<sequence>MELRSYTKHSVTSIFGYQSHWSIKQSALPVVNDHKQVIRVYQSVSHTLALATQPYNWYGATYTGVFYAQKIVQNDGNIILDERDCNEIQGALSQVLEQRATAQTKEVRIQIEDSDSAPNETADQLRSGQVWAKFLSPIKATPLYQTQIKELDDRMLASNRFFSLIEERSEGEEEELLSIKSNTINLEDGTRPPHLNSKR</sequence>
<evidence type="ECO:0000313" key="1">
    <source>
        <dbReference type="EMBL" id="KAK3587756.1"/>
    </source>
</evidence>
<reference evidence="1" key="1">
    <citation type="journal article" date="2021" name="Genome Biol. Evol.">
        <title>A High-Quality Reference Genome for a Parasitic Bivalve with Doubly Uniparental Inheritance (Bivalvia: Unionida).</title>
        <authorList>
            <person name="Smith C.H."/>
        </authorList>
    </citation>
    <scope>NUCLEOTIDE SEQUENCE</scope>
    <source>
        <strain evidence="1">CHS0354</strain>
    </source>
</reference>
<dbReference type="AlphaFoldDB" id="A0AAE0S9E5"/>
<name>A0AAE0S9E5_9BIVA</name>
<gene>
    <name evidence="1" type="ORF">CHS0354_042715</name>
</gene>